<accession>A0ABD2P5T4</accession>
<evidence type="ECO:0000313" key="3">
    <source>
        <dbReference type="Proteomes" id="UP001516400"/>
    </source>
</evidence>
<feature type="compositionally biased region" description="Basic and acidic residues" evidence="1">
    <location>
        <begin position="33"/>
        <end position="50"/>
    </location>
</feature>
<name>A0ABD2P5T4_9CUCU</name>
<evidence type="ECO:0000313" key="2">
    <source>
        <dbReference type="EMBL" id="KAL3286369.1"/>
    </source>
</evidence>
<evidence type="ECO:0000256" key="1">
    <source>
        <dbReference type="SAM" id="MobiDB-lite"/>
    </source>
</evidence>
<dbReference type="AlphaFoldDB" id="A0ABD2P5T4"/>
<comment type="caution">
    <text evidence="2">The sequence shown here is derived from an EMBL/GenBank/DDBJ whole genome shotgun (WGS) entry which is preliminary data.</text>
</comment>
<dbReference type="Proteomes" id="UP001516400">
    <property type="component" value="Unassembled WGS sequence"/>
</dbReference>
<dbReference type="EMBL" id="JABFTP020000185">
    <property type="protein sequence ID" value="KAL3286369.1"/>
    <property type="molecule type" value="Genomic_DNA"/>
</dbReference>
<keyword evidence="3" id="KW-1185">Reference proteome</keyword>
<gene>
    <name evidence="2" type="ORF">HHI36_000876</name>
</gene>
<feature type="non-terminal residue" evidence="2">
    <location>
        <position position="1"/>
    </location>
</feature>
<feature type="compositionally biased region" description="Polar residues" evidence="1">
    <location>
        <begin position="16"/>
        <end position="29"/>
    </location>
</feature>
<feature type="region of interest" description="Disordered" evidence="1">
    <location>
        <begin position="16"/>
        <end position="70"/>
    </location>
</feature>
<sequence length="92" mass="10219">NLAAYLIVDSIDRSMPSTSSWLEPMNSSTQDEETLKESHVDNITEPYKDSNEDDVPTNLEDPSSNDEHIGRANVQILLMKKRGSGKISLPSD</sequence>
<protein>
    <submittedName>
        <fullName evidence="2">Uncharacterized protein</fullName>
    </submittedName>
</protein>
<organism evidence="2 3">
    <name type="scientific">Cryptolaemus montrouzieri</name>
    <dbReference type="NCBI Taxonomy" id="559131"/>
    <lineage>
        <taxon>Eukaryota</taxon>
        <taxon>Metazoa</taxon>
        <taxon>Ecdysozoa</taxon>
        <taxon>Arthropoda</taxon>
        <taxon>Hexapoda</taxon>
        <taxon>Insecta</taxon>
        <taxon>Pterygota</taxon>
        <taxon>Neoptera</taxon>
        <taxon>Endopterygota</taxon>
        <taxon>Coleoptera</taxon>
        <taxon>Polyphaga</taxon>
        <taxon>Cucujiformia</taxon>
        <taxon>Coccinelloidea</taxon>
        <taxon>Coccinellidae</taxon>
        <taxon>Scymninae</taxon>
        <taxon>Scymnini</taxon>
        <taxon>Cryptolaemus</taxon>
    </lineage>
</organism>
<reference evidence="2 3" key="1">
    <citation type="journal article" date="2021" name="BMC Biol.">
        <title>Horizontally acquired antibacterial genes associated with adaptive radiation of ladybird beetles.</title>
        <authorList>
            <person name="Li H.S."/>
            <person name="Tang X.F."/>
            <person name="Huang Y.H."/>
            <person name="Xu Z.Y."/>
            <person name="Chen M.L."/>
            <person name="Du X.Y."/>
            <person name="Qiu B.Y."/>
            <person name="Chen P.T."/>
            <person name="Zhang W."/>
            <person name="Slipinski A."/>
            <person name="Escalona H.E."/>
            <person name="Waterhouse R.M."/>
            <person name="Zwick A."/>
            <person name="Pang H."/>
        </authorList>
    </citation>
    <scope>NUCLEOTIDE SEQUENCE [LARGE SCALE GENOMIC DNA]</scope>
    <source>
        <strain evidence="2">SYSU2018</strain>
    </source>
</reference>
<proteinExistence type="predicted"/>